<evidence type="ECO:0008006" key="4">
    <source>
        <dbReference type="Google" id="ProtNLM"/>
    </source>
</evidence>
<dbReference type="RefSeq" id="WP_008635687.1">
    <property type="nucleotide sequence ID" value="NZ_AFXZ01000009.1"/>
</dbReference>
<evidence type="ECO:0000313" key="3">
    <source>
        <dbReference type="Proteomes" id="UP000003730"/>
    </source>
</evidence>
<feature type="transmembrane region" description="Helical" evidence="1">
    <location>
        <begin position="12"/>
        <end position="29"/>
    </location>
</feature>
<dbReference type="STRING" id="1046627.BZARG_684"/>
<dbReference type="EMBL" id="AFXZ01000009">
    <property type="protein sequence ID" value="EGV44448.1"/>
    <property type="molecule type" value="Genomic_DNA"/>
</dbReference>
<evidence type="ECO:0000256" key="1">
    <source>
        <dbReference type="SAM" id="Phobius"/>
    </source>
</evidence>
<dbReference type="eggNOG" id="ENOG5032ZAM">
    <property type="taxonomic scope" value="Bacteria"/>
</dbReference>
<keyword evidence="1" id="KW-0472">Membrane</keyword>
<dbReference type="OrthoDB" id="1452529at2"/>
<dbReference type="AlphaFoldDB" id="G2EB02"/>
<keyword evidence="3" id="KW-1185">Reference proteome</keyword>
<gene>
    <name evidence="2" type="ORF">BZARG_684</name>
</gene>
<dbReference type="Proteomes" id="UP000003730">
    <property type="component" value="Unassembled WGS sequence"/>
</dbReference>
<keyword evidence="1" id="KW-1133">Transmembrane helix</keyword>
<reference evidence="2 3" key="1">
    <citation type="journal article" date="2008" name="Int. J. Syst. Evol. Microbiol.">
        <title>Bizionia argentinensis sp. nov., isolated from surface marine water in Antarctica.</title>
        <authorList>
            <person name="Bercovich A."/>
            <person name="Vazquez S.C."/>
            <person name="Yankilevich P."/>
            <person name="Coria S.H."/>
            <person name="Foti M."/>
            <person name="Hernandez E."/>
            <person name="Vidal A."/>
            <person name="Ruberto L."/>
            <person name="Melo C."/>
            <person name="Marenssi S."/>
            <person name="Criscuolo M."/>
            <person name="Memoli M."/>
            <person name="Arguelles M."/>
            <person name="Mac Cormack W.P."/>
        </authorList>
    </citation>
    <scope>NUCLEOTIDE SEQUENCE [LARGE SCALE GENOMIC DNA]</scope>
    <source>
        <strain evidence="2 3">JUB59</strain>
    </source>
</reference>
<keyword evidence="1" id="KW-0812">Transmembrane</keyword>
<feature type="transmembrane region" description="Helical" evidence="1">
    <location>
        <begin position="35"/>
        <end position="53"/>
    </location>
</feature>
<accession>G2EB02</accession>
<sequence>MKLKYHKRALRINLYLGTMWLVFGFIMLSSSSSSWISYPTVLFGILYFAHYFYMLKTQYITIENGFVFKNTLHKNKLLISDIIDIHKYAGDYTLTTANSKLVINTRHLDVESLKLLDLELNTLAIN</sequence>
<evidence type="ECO:0000313" key="2">
    <source>
        <dbReference type="EMBL" id="EGV44448.1"/>
    </source>
</evidence>
<protein>
    <recommendedName>
        <fullName evidence="4">PH domain-containing protein</fullName>
    </recommendedName>
</protein>
<organism evidence="2 3">
    <name type="scientific">Bizionia argentinensis JUB59</name>
    <dbReference type="NCBI Taxonomy" id="1046627"/>
    <lineage>
        <taxon>Bacteria</taxon>
        <taxon>Pseudomonadati</taxon>
        <taxon>Bacteroidota</taxon>
        <taxon>Flavobacteriia</taxon>
        <taxon>Flavobacteriales</taxon>
        <taxon>Flavobacteriaceae</taxon>
        <taxon>Bizionia</taxon>
    </lineage>
</organism>
<comment type="caution">
    <text evidence="2">The sequence shown here is derived from an EMBL/GenBank/DDBJ whole genome shotgun (WGS) entry which is preliminary data.</text>
</comment>
<proteinExistence type="predicted"/>
<name>G2EB02_9FLAO</name>